<gene>
    <name evidence="2" type="ORF">MKZ38_000199</name>
</gene>
<feature type="compositionally biased region" description="Basic and acidic residues" evidence="1">
    <location>
        <begin position="272"/>
        <end position="289"/>
    </location>
</feature>
<comment type="caution">
    <text evidence="2">The sequence shown here is derived from an EMBL/GenBank/DDBJ whole genome shotgun (WGS) entry which is preliminary data.</text>
</comment>
<organism evidence="2 3">
    <name type="scientific">Zalerion maritima</name>
    <dbReference type="NCBI Taxonomy" id="339359"/>
    <lineage>
        <taxon>Eukaryota</taxon>
        <taxon>Fungi</taxon>
        <taxon>Dikarya</taxon>
        <taxon>Ascomycota</taxon>
        <taxon>Pezizomycotina</taxon>
        <taxon>Sordariomycetes</taxon>
        <taxon>Lulworthiomycetidae</taxon>
        <taxon>Lulworthiales</taxon>
        <taxon>Lulworthiaceae</taxon>
        <taxon>Zalerion</taxon>
    </lineage>
</organism>
<sequence length="289" mass="33098">MMSSSSSPFFHRDEYIRSRDTQNTLLNDEFSSLRTSIDNVKRELREFKEGVGERFDAVGNRFDRLESDFNSLQLDSRRFFSWSRDAYLIDFYDLPYKEWHRNDISSGDSTESSSDDAARQNSVALREAVVHHTDRAVELLESILGLNPDNFERFHIREAELSNHTAQAIKRTVPDTQHITLPKRQRVDQPPTLDNAKSPTHRSNKELSNSLMSNDRVMWDDKSAASARKRVLARGAAAAAEDMIEDRGTTTNSDTLSRERDLKYPPQGAEQAPHERPQSAKEPRSDKPS</sequence>
<feature type="region of interest" description="Disordered" evidence="1">
    <location>
        <begin position="239"/>
        <end position="289"/>
    </location>
</feature>
<name>A0AAD5RRV6_9PEZI</name>
<evidence type="ECO:0000313" key="2">
    <source>
        <dbReference type="EMBL" id="KAJ2902720.1"/>
    </source>
</evidence>
<evidence type="ECO:0000313" key="3">
    <source>
        <dbReference type="Proteomes" id="UP001201980"/>
    </source>
</evidence>
<protein>
    <submittedName>
        <fullName evidence="2">Uncharacterized protein</fullName>
    </submittedName>
</protein>
<feature type="region of interest" description="Disordered" evidence="1">
    <location>
        <begin position="167"/>
        <end position="215"/>
    </location>
</feature>
<evidence type="ECO:0000256" key="1">
    <source>
        <dbReference type="SAM" id="MobiDB-lite"/>
    </source>
</evidence>
<dbReference type="AlphaFoldDB" id="A0AAD5RRV6"/>
<reference evidence="2" key="1">
    <citation type="submission" date="2022-07" db="EMBL/GenBank/DDBJ databases">
        <title>Draft genome sequence of Zalerion maritima ATCC 34329, a (micro)plastics degrading marine fungus.</title>
        <authorList>
            <person name="Paco A."/>
            <person name="Goncalves M.F.M."/>
            <person name="Rocha-Santos T.A.P."/>
            <person name="Alves A."/>
        </authorList>
    </citation>
    <scope>NUCLEOTIDE SEQUENCE</scope>
    <source>
        <strain evidence="2">ATCC 34329</strain>
    </source>
</reference>
<dbReference type="EMBL" id="JAKWBI020000104">
    <property type="protein sequence ID" value="KAJ2902720.1"/>
    <property type="molecule type" value="Genomic_DNA"/>
</dbReference>
<proteinExistence type="predicted"/>
<dbReference type="Proteomes" id="UP001201980">
    <property type="component" value="Unassembled WGS sequence"/>
</dbReference>
<keyword evidence="3" id="KW-1185">Reference proteome</keyword>
<accession>A0AAD5RRV6</accession>